<evidence type="ECO:0000313" key="3">
    <source>
        <dbReference type="Proteomes" id="UP000093000"/>
    </source>
</evidence>
<comment type="caution">
    <text evidence="2">The sequence shown here is derived from an EMBL/GenBank/DDBJ whole genome shotgun (WGS) entry which is preliminary data.</text>
</comment>
<proteinExistence type="predicted"/>
<dbReference type="AlphaFoldDB" id="A0A1C7NNW4"/>
<sequence length="135" mass="15287">MSKASEVYNYADNGLNTLSTLRQVMLQIIEAVSSASASSLTVEPDLVSLQKLRKEYEQLMAAFKSTVEWLDTNQLTEQDLQAKMPDRETKLKENAELKEESARVNDQLKRMLNQSYALQLQIEMLLNSSQDISLG</sequence>
<dbReference type="EMBL" id="LUGH01000033">
    <property type="protein sequence ID" value="OBZ90812.1"/>
    <property type="molecule type" value="Genomic_DNA"/>
</dbReference>
<dbReference type="OrthoDB" id="2253519at2759"/>
<keyword evidence="1" id="KW-0175">Coiled coil</keyword>
<name>A0A1C7NNW4_9FUNG</name>
<evidence type="ECO:0000313" key="2">
    <source>
        <dbReference type="EMBL" id="OBZ90812.1"/>
    </source>
</evidence>
<accession>A0A1C7NNW4</accession>
<reference evidence="2 3" key="1">
    <citation type="submission" date="2016-03" db="EMBL/GenBank/DDBJ databases">
        <title>Choanephora cucurbitarum.</title>
        <authorList>
            <person name="Min B."/>
            <person name="Park H."/>
            <person name="Park J.-H."/>
            <person name="Shin H.-D."/>
            <person name="Choi I.-G."/>
        </authorList>
    </citation>
    <scope>NUCLEOTIDE SEQUENCE [LARGE SCALE GENOMIC DNA]</scope>
    <source>
        <strain evidence="2 3">KUS-F28377</strain>
    </source>
</reference>
<feature type="coiled-coil region" evidence="1">
    <location>
        <begin position="87"/>
        <end position="114"/>
    </location>
</feature>
<organism evidence="2 3">
    <name type="scientific">Choanephora cucurbitarum</name>
    <dbReference type="NCBI Taxonomy" id="101091"/>
    <lineage>
        <taxon>Eukaryota</taxon>
        <taxon>Fungi</taxon>
        <taxon>Fungi incertae sedis</taxon>
        <taxon>Mucoromycota</taxon>
        <taxon>Mucoromycotina</taxon>
        <taxon>Mucoromycetes</taxon>
        <taxon>Mucorales</taxon>
        <taxon>Mucorineae</taxon>
        <taxon>Choanephoraceae</taxon>
        <taxon>Choanephoroideae</taxon>
        <taxon>Choanephora</taxon>
    </lineage>
</organism>
<dbReference type="InParanoid" id="A0A1C7NNW4"/>
<protein>
    <submittedName>
        <fullName evidence="2">Uncharacterized protein</fullName>
    </submittedName>
</protein>
<evidence type="ECO:0000256" key="1">
    <source>
        <dbReference type="SAM" id="Coils"/>
    </source>
</evidence>
<keyword evidence="3" id="KW-1185">Reference proteome</keyword>
<gene>
    <name evidence="2" type="ORF">A0J61_01141</name>
</gene>
<dbReference type="Proteomes" id="UP000093000">
    <property type="component" value="Unassembled WGS sequence"/>
</dbReference>